<dbReference type="EMBL" id="UYRR01019871">
    <property type="protein sequence ID" value="VDK30187.1"/>
    <property type="molecule type" value="Genomic_DNA"/>
</dbReference>
<keyword evidence="2" id="KW-1185">Reference proteome</keyword>
<accession>A0A0M3JKB8</accession>
<dbReference type="Gene3D" id="1.10.10.10">
    <property type="entry name" value="Winged helix-like DNA-binding domain superfamily/Winged helix DNA-binding domain"/>
    <property type="match status" value="1"/>
</dbReference>
<gene>
    <name evidence="1" type="ORF">ASIM_LOCUS7842</name>
</gene>
<dbReference type="OrthoDB" id="5819212at2759"/>
<evidence type="ECO:0000313" key="2">
    <source>
        <dbReference type="Proteomes" id="UP000267096"/>
    </source>
</evidence>
<dbReference type="InterPro" id="IPR036388">
    <property type="entry name" value="WH-like_DNA-bd_sf"/>
</dbReference>
<sequence>MFASPGQQGPSLETVIAFLQRKVKQNLLTCSNGLYKVVKEQPAQ</sequence>
<dbReference type="AlphaFoldDB" id="A0A0M3JKB8"/>
<reference evidence="3" key="1">
    <citation type="submission" date="2017-02" db="UniProtKB">
        <authorList>
            <consortium name="WormBaseParasite"/>
        </authorList>
    </citation>
    <scope>IDENTIFICATION</scope>
</reference>
<dbReference type="Proteomes" id="UP000267096">
    <property type="component" value="Unassembled WGS sequence"/>
</dbReference>
<proteinExistence type="predicted"/>
<protein>
    <submittedName>
        <fullName evidence="3">Anaphase-promoting complex subunit 2 (inferred by orthology to a C. elegans protein)</fullName>
    </submittedName>
</protein>
<evidence type="ECO:0000313" key="3">
    <source>
        <dbReference type="WBParaSite" id="ASIM_0000809101-mRNA-1"/>
    </source>
</evidence>
<evidence type="ECO:0000313" key="1">
    <source>
        <dbReference type="EMBL" id="VDK30187.1"/>
    </source>
</evidence>
<reference evidence="1 2" key="2">
    <citation type="submission" date="2018-11" db="EMBL/GenBank/DDBJ databases">
        <authorList>
            <consortium name="Pathogen Informatics"/>
        </authorList>
    </citation>
    <scope>NUCLEOTIDE SEQUENCE [LARGE SCALE GENOMIC DNA]</scope>
</reference>
<dbReference type="WBParaSite" id="ASIM_0000809101-mRNA-1">
    <property type="protein sequence ID" value="ASIM_0000809101-mRNA-1"/>
    <property type="gene ID" value="ASIM_0000809101"/>
</dbReference>
<name>A0A0M3JKB8_ANISI</name>
<organism evidence="3">
    <name type="scientific">Anisakis simplex</name>
    <name type="common">Herring worm</name>
    <dbReference type="NCBI Taxonomy" id="6269"/>
    <lineage>
        <taxon>Eukaryota</taxon>
        <taxon>Metazoa</taxon>
        <taxon>Ecdysozoa</taxon>
        <taxon>Nematoda</taxon>
        <taxon>Chromadorea</taxon>
        <taxon>Rhabditida</taxon>
        <taxon>Spirurina</taxon>
        <taxon>Ascaridomorpha</taxon>
        <taxon>Ascaridoidea</taxon>
        <taxon>Anisakidae</taxon>
        <taxon>Anisakis</taxon>
        <taxon>Anisakis simplex complex</taxon>
    </lineage>
</organism>